<gene>
    <name evidence="1" type="ORF">BSTOLATCC_MIC52084</name>
</gene>
<proteinExistence type="predicted"/>
<keyword evidence="2" id="KW-1185">Reference proteome</keyword>
<organism evidence="1 2">
    <name type="scientific">Blepharisma stoltei</name>
    <dbReference type="NCBI Taxonomy" id="1481888"/>
    <lineage>
        <taxon>Eukaryota</taxon>
        <taxon>Sar</taxon>
        <taxon>Alveolata</taxon>
        <taxon>Ciliophora</taxon>
        <taxon>Postciliodesmatophora</taxon>
        <taxon>Heterotrichea</taxon>
        <taxon>Heterotrichida</taxon>
        <taxon>Blepharismidae</taxon>
        <taxon>Blepharisma</taxon>
    </lineage>
</organism>
<comment type="caution">
    <text evidence="1">The sequence shown here is derived from an EMBL/GenBank/DDBJ whole genome shotgun (WGS) entry which is preliminary data.</text>
</comment>
<dbReference type="AlphaFoldDB" id="A0AAU9JYE6"/>
<accession>A0AAU9JYE6</accession>
<evidence type="ECO:0000313" key="1">
    <source>
        <dbReference type="EMBL" id="CAG9330666.1"/>
    </source>
</evidence>
<dbReference type="Proteomes" id="UP001162131">
    <property type="component" value="Unassembled WGS sequence"/>
</dbReference>
<reference evidence="1" key="1">
    <citation type="submission" date="2021-09" db="EMBL/GenBank/DDBJ databases">
        <authorList>
            <consortium name="AG Swart"/>
            <person name="Singh M."/>
            <person name="Singh A."/>
            <person name="Seah K."/>
            <person name="Emmerich C."/>
        </authorList>
    </citation>
    <scope>NUCLEOTIDE SEQUENCE</scope>
    <source>
        <strain evidence="1">ATCC30299</strain>
    </source>
</reference>
<sequence>MSALMKAYEECFRTSLYNITKKESSNLCIYNIESQSREFKILKTSMQLDFYACVAQLPNGKLFCFGDFPVSGITLLIDLNGGIQQLPSGTPCFNSSAIALG</sequence>
<protein>
    <submittedName>
        <fullName evidence="1">Uncharacterized protein</fullName>
    </submittedName>
</protein>
<evidence type="ECO:0000313" key="2">
    <source>
        <dbReference type="Proteomes" id="UP001162131"/>
    </source>
</evidence>
<dbReference type="EMBL" id="CAJZBQ010000052">
    <property type="protein sequence ID" value="CAG9330666.1"/>
    <property type="molecule type" value="Genomic_DNA"/>
</dbReference>
<name>A0AAU9JYE6_9CILI</name>